<dbReference type="PANTHER" id="PTHR23150:SF19">
    <property type="entry name" value="FORMYLGLYCINE-GENERATING ENZYME"/>
    <property type="match status" value="1"/>
</dbReference>
<proteinExistence type="predicted"/>
<keyword evidence="3" id="KW-0808">Transferase</keyword>
<dbReference type="SUPFAM" id="SSF56436">
    <property type="entry name" value="C-type lectin-like"/>
    <property type="match status" value="1"/>
</dbReference>
<evidence type="ECO:0000313" key="4">
    <source>
        <dbReference type="Proteomes" id="UP000318017"/>
    </source>
</evidence>
<dbReference type="GO" id="GO:0120147">
    <property type="term" value="F:formylglycine-generating oxidase activity"/>
    <property type="evidence" value="ECO:0007669"/>
    <property type="project" value="TreeGrafter"/>
</dbReference>
<dbReference type="GO" id="GO:0004674">
    <property type="term" value="F:protein serine/threonine kinase activity"/>
    <property type="evidence" value="ECO:0007669"/>
    <property type="project" value="UniProtKB-EC"/>
</dbReference>
<dbReference type="InterPro" id="IPR042095">
    <property type="entry name" value="SUMF_sf"/>
</dbReference>
<dbReference type="KEGG" id="ahel:Q31a_56470"/>
<dbReference type="RefSeq" id="WP_231690937.1">
    <property type="nucleotide sequence ID" value="NZ_CP036298.1"/>
</dbReference>
<dbReference type="InterPro" id="IPR051043">
    <property type="entry name" value="Sulfatase_Mod_Factor_Kinase"/>
</dbReference>
<dbReference type="InterPro" id="IPR005532">
    <property type="entry name" value="SUMF_dom"/>
</dbReference>
<dbReference type="EMBL" id="CP036298">
    <property type="protein sequence ID" value="QDV27259.1"/>
    <property type="molecule type" value="Genomic_DNA"/>
</dbReference>
<dbReference type="AlphaFoldDB" id="A0A518GF88"/>
<keyword evidence="1" id="KW-0732">Signal</keyword>
<dbReference type="PANTHER" id="PTHR23150">
    <property type="entry name" value="SULFATASE MODIFYING FACTOR 1, 2"/>
    <property type="match status" value="1"/>
</dbReference>
<organism evidence="3 4">
    <name type="scientific">Aureliella helgolandensis</name>
    <dbReference type="NCBI Taxonomy" id="2527968"/>
    <lineage>
        <taxon>Bacteria</taxon>
        <taxon>Pseudomonadati</taxon>
        <taxon>Planctomycetota</taxon>
        <taxon>Planctomycetia</taxon>
        <taxon>Pirellulales</taxon>
        <taxon>Pirellulaceae</taxon>
        <taxon>Aureliella</taxon>
    </lineage>
</organism>
<feature type="chain" id="PRO_5022016945" evidence="1">
    <location>
        <begin position="23"/>
        <end position="401"/>
    </location>
</feature>
<dbReference type="InterPro" id="IPR016187">
    <property type="entry name" value="CTDL_fold"/>
</dbReference>
<keyword evidence="4" id="KW-1185">Reference proteome</keyword>
<sequence length="401" mass="44680" precursor="true">MRIAITALLCTCWIGTAHLASGADTGLEKLGFSAEKPAVGASVAVEGGFLVPYTLTIPGTAVEIDMVPVPGGTFKMGSSPDAEGHREDEAPQVEVEVGPMWVAKCETSWAEYKMYMSMYKLFKDLESRGGVDTGVQKINESNLVDAVTAPTELYDSSFTFEFGQDDKLPAVTMTQYSAKQYTKWLSKLTGHQYRLPTEAEWEYACRAGSTTAYHFGDDVDQLDEFAWYYENSDESPHTVGGKQPNPFGLHDMHGNVMEWVIDSYSEEGYAAIAVQKQPMSLMQSVRWPESVENRVVRGGSFQDDAEFLRSAARLGSADEDWKTEDPNVPLSPWWYTTDPARGVGFRIFRSYAAVNEDDIKKFWDIDHEDIEFDVEMRLTEGRGVQVAIDPALAKQIEAENK</sequence>
<reference evidence="3 4" key="1">
    <citation type="submission" date="2019-02" db="EMBL/GenBank/DDBJ databases">
        <title>Deep-cultivation of Planctomycetes and their phenomic and genomic characterization uncovers novel biology.</title>
        <authorList>
            <person name="Wiegand S."/>
            <person name="Jogler M."/>
            <person name="Boedeker C."/>
            <person name="Pinto D."/>
            <person name="Vollmers J."/>
            <person name="Rivas-Marin E."/>
            <person name="Kohn T."/>
            <person name="Peeters S.H."/>
            <person name="Heuer A."/>
            <person name="Rast P."/>
            <person name="Oberbeckmann S."/>
            <person name="Bunk B."/>
            <person name="Jeske O."/>
            <person name="Meyerdierks A."/>
            <person name="Storesund J.E."/>
            <person name="Kallscheuer N."/>
            <person name="Luecker S."/>
            <person name="Lage O.M."/>
            <person name="Pohl T."/>
            <person name="Merkel B.J."/>
            <person name="Hornburger P."/>
            <person name="Mueller R.-W."/>
            <person name="Bruemmer F."/>
            <person name="Labrenz M."/>
            <person name="Spormann A.M."/>
            <person name="Op den Camp H."/>
            <person name="Overmann J."/>
            <person name="Amann R."/>
            <person name="Jetten M.S.M."/>
            <person name="Mascher T."/>
            <person name="Medema M.H."/>
            <person name="Devos D.P."/>
            <person name="Kaster A.-K."/>
            <person name="Ovreas L."/>
            <person name="Rohde M."/>
            <person name="Galperin M.Y."/>
            <person name="Jogler C."/>
        </authorList>
    </citation>
    <scope>NUCLEOTIDE SEQUENCE [LARGE SCALE GENOMIC DNA]</scope>
    <source>
        <strain evidence="3 4">Q31a</strain>
    </source>
</reference>
<gene>
    <name evidence="3" type="primary">pkn1_2</name>
    <name evidence="3" type="ORF">Q31a_56470</name>
</gene>
<evidence type="ECO:0000256" key="1">
    <source>
        <dbReference type="SAM" id="SignalP"/>
    </source>
</evidence>
<dbReference type="EC" id="2.7.11.1" evidence="3"/>
<dbReference type="Pfam" id="PF03781">
    <property type="entry name" value="FGE-sulfatase"/>
    <property type="match status" value="1"/>
</dbReference>
<accession>A0A518GF88</accession>
<feature type="signal peptide" evidence="1">
    <location>
        <begin position="1"/>
        <end position="22"/>
    </location>
</feature>
<feature type="domain" description="Sulfatase-modifying factor enzyme-like" evidence="2">
    <location>
        <begin position="65"/>
        <end position="320"/>
    </location>
</feature>
<evidence type="ECO:0000259" key="2">
    <source>
        <dbReference type="Pfam" id="PF03781"/>
    </source>
</evidence>
<name>A0A518GF88_9BACT</name>
<dbReference type="Gene3D" id="3.90.1580.10">
    <property type="entry name" value="paralog of FGE (formylglycine-generating enzyme)"/>
    <property type="match status" value="1"/>
</dbReference>
<dbReference type="Proteomes" id="UP000318017">
    <property type="component" value="Chromosome"/>
</dbReference>
<evidence type="ECO:0000313" key="3">
    <source>
        <dbReference type="EMBL" id="QDV27259.1"/>
    </source>
</evidence>
<protein>
    <submittedName>
        <fullName evidence="3">Serine/threonine-protein kinase pkn1</fullName>
        <ecNumber evidence="3">2.7.11.1</ecNumber>
    </submittedName>
</protein>
<keyword evidence="3" id="KW-0418">Kinase</keyword>